<sequence length="194" mass="22087">MTSNHTDRELQSKKNLPKKWHGLKPSRFAKYRSWINSGSPGICGTYCSAVLVHDAVLQKYKHSLDKDTLLAGLLTVVDEFLPYKGTFFWDVQHGLKVLLADIPDWAVKSGLITEKIVPALLDRPDPVPVIVGTTRLFNSKYKNHWVVVYAYGHNEDGKLFYKAYDNHGRYQAILPASQTIGCVWLEERKNNENT</sequence>
<evidence type="ECO:0000256" key="1">
    <source>
        <dbReference type="SAM" id="MobiDB-lite"/>
    </source>
</evidence>
<organism evidence="2">
    <name type="scientific">bioreactor metagenome</name>
    <dbReference type="NCBI Taxonomy" id="1076179"/>
    <lineage>
        <taxon>unclassified sequences</taxon>
        <taxon>metagenomes</taxon>
        <taxon>ecological metagenomes</taxon>
    </lineage>
</organism>
<evidence type="ECO:0000313" key="2">
    <source>
        <dbReference type="EMBL" id="MPM62439.1"/>
    </source>
</evidence>
<accession>A0A645BAE1</accession>
<reference evidence="2" key="1">
    <citation type="submission" date="2019-08" db="EMBL/GenBank/DDBJ databases">
        <authorList>
            <person name="Kucharzyk K."/>
            <person name="Murdoch R.W."/>
            <person name="Higgins S."/>
            <person name="Loffler F."/>
        </authorList>
    </citation>
    <scope>NUCLEOTIDE SEQUENCE</scope>
</reference>
<evidence type="ECO:0008006" key="3">
    <source>
        <dbReference type="Google" id="ProtNLM"/>
    </source>
</evidence>
<feature type="region of interest" description="Disordered" evidence="1">
    <location>
        <begin position="1"/>
        <end position="21"/>
    </location>
</feature>
<gene>
    <name evidence="2" type="ORF">SDC9_109311</name>
</gene>
<proteinExistence type="predicted"/>
<feature type="compositionally biased region" description="Basic and acidic residues" evidence="1">
    <location>
        <begin position="1"/>
        <end position="12"/>
    </location>
</feature>
<protein>
    <recommendedName>
        <fullName evidence="3">Peptidase C39-like domain-containing protein</fullName>
    </recommendedName>
</protein>
<comment type="caution">
    <text evidence="2">The sequence shown here is derived from an EMBL/GenBank/DDBJ whole genome shotgun (WGS) entry which is preliminary data.</text>
</comment>
<dbReference type="EMBL" id="VSSQ01018864">
    <property type="protein sequence ID" value="MPM62439.1"/>
    <property type="molecule type" value="Genomic_DNA"/>
</dbReference>
<name>A0A645BAE1_9ZZZZ</name>
<dbReference type="AlphaFoldDB" id="A0A645BAE1"/>